<evidence type="ECO:0000313" key="2">
    <source>
        <dbReference type="EMBL" id="GAA6503225.1"/>
    </source>
</evidence>
<reference evidence="2 3" key="1">
    <citation type="submission" date="2024-04" db="EMBL/GenBank/DDBJ databases">
        <title>Defined microbial consortia suppress multidrug-resistant proinflammatory Enterobacteriaceae via ecological control.</title>
        <authorList>
            <person name="Furuichi M."/>
            <person name="Kawaguchi T."/>
            <person name="Pust M."/>
            <person name="Yasuma K."/>
            <person name="Plichta D."/>
            <person name="Hasegawa N."/>
            <person name="Ohya T."/>
            <person name="Bhattarai S."/>
            <person name="Sasajima S."/>
            <person name="Aoto Y."/>
            <person name="Tuganbaev T."/>
            <person name="Yaginuma M."/>
            <person name="Ueda M."/>
            <person name="Okahashi N."/>
            <person name="Amafuji K."/>
            <person name="Kiridooshi Y."/>
            <person name="Sugita K."/>
            <person name="Strazar M."/>
            <person name="Skelly A."/>
            <person name="Suda W."/>
            <person name="Hattori M."/>
            <person name="Nakamoto N."/>
            <person name="Caballero S."/>
            <person name="Norman J."/>
            <person name="Olle B."/>
            <person name="Tanoue T."/>
            <person name="Arita M."/>
            <person name="Bucci V."/>
            <person name="Atarashi K."/>
            <person name="Xavier R."/>
            <person name="Honda K."/>
        </authorList>
    </citation>
    <scope>NUCLEOTIDE SEQUENCE [LARGE SCALE GENOMIC DNA]</scope>
    <source>
        <strain evidence="3">k34-0107-D12</strain>
    </source>
</reference>
<feature type="region of interest" description="Disordered" evidence="1">
    <location>
        <begin position="43"/>
        <end position="67"/>
    </location>
</feature>
<name>A0ABQ0C387_9FIRM</name>
<proteinExistence type="predicted"/>
<dbReference type="Proteomes" id="UP001600941">
    <property type="component" value="Unassembled WGS sequence"/>
</dbReference>
<feature type="compositionally biased region" description="Polar residues" evidence="1">
    <location>
        <begin position="56"/>
        <end position="67"/>
    </location>
</feature>
<dbReference type="EMBL" id="BAABZQ010000001">
    <property type="protein sequence ID" value="GAA6503225.1"/>
    <property type="molecule type" value="Genomic_DNA"/>
</dbReference>
<sequence>MVSPKLPAKTQDSIQIICKVCKNSSRAAQNYRRKPKMTFKLFVKPAETTARPPKITNENPRQHSNYL</sequence>
<protein>
    <recommendedName>
        <fullName evidence="4">50S ribosomal protein L33</fullName>
    </recommendedName>
</protein>
<organism evidence="2 3">
    <name type="scientific">Blautia parvula</name>
    <dbReference type="NCBI Taxonomy" id="2877527"/>
    <lineage>
        <taxon>Bacteria</taxon>
        <taxon>Bacillati</taxon>
        <taxon>Bacillota</taxon>
        <taxon>Clostridia</taxon>
        <taxon>Lachnospirales</taxon>
        <taxon>Lachnospiraceae</taxon>
        <taxon>Blautia</taxon>
    </lineage>
</organism>
<comment type="caution">
    <text evidence="2">The sequence shown here is derived from an EMBL/GenBank/DDBJ whole genome shotgun (WGS) entry which is preliminary data.</text>
</comment>
<evidence type="ECO:0000313" key="3">
    <source>
        <dbReference type="Proteomes" id="UP001600941"/>
    </source>
</evidence>
<evidence type="ECO:0000256" key="1">
    <source>
        <dbReference type="SAM" id="MobiDB-lite"/>
    </source>
</evidence>
<accession>A0ABQ0C387</accession>
<gene>
    <name evidence="2" type="ORF">K340107D12_60410</name>
</gene>
<keyword evidence="3" id="KW-1185">Reference proteome</keyword>
<evidence type="ECO:0008006" key="4">
    <source>
        <dbReference type="Google" id="ProtNLM"/>
    </source>
</evidence>